<protein>
    <submittedName>
        <fullName evidence="1">Uncharacterized protein</fullName>
    </submittedName>
</protein>
<reference evidence="1" key="1">
    <citation type="submission" date="2022-08" db="EMBL/GenBank/DDBJ databases">
        <title>Genome Sequence of Lecanicillium fungicola.</title>
        <authorList>
            <person name="Buettner E."/>
        </authorList>
    </citation>
    <scope>NUCLEOTIDE SEQUENCE</scope>
    <source>
        <strain evidence="1">Babe33</strain>
    </source>
</reference>
<evidence type="ECO:0000313" key="1">
    <source>
        <dbReference type="EMBL" id="KAJ2979089.1"/>
    </source>
</evidence>
<proteinExistence type="predicted"/>
<organism evidence="1 2">
    <name type="scientific">Zarea fungicola</name>
    <dbReference type="NCBI Taxonomy" id="93591"/>
    <lineage>
        <taxon>Eukaryota</taxon>
        <taxon>Fungi</taxon>
        <taxon>Dikarya</taxon>
        <taxon>Ascomycota</taxon>
        <taxon>Pezizomycotina</taxon>
        <taxon>Sordariomycetes</taxon>
        <taxon>Hypocreomycetidae</taxon>
        <taxon>Hypocreales</taxon>
        <taxon>Cordycipitaceae</taxon>
        <taxon>Zarea</taxon>
    </lineage>
</organism>
<keyword evidence="2" id="KW-1185">Reference proteome</keyword>
<dbReference type="Proteomes" id="UP001143910">
    <property type="component" value="Unassembled WGS sequence"/>
</dbReference>
<accession>A0ACC1NKZ3</accession>
<evidence type="ECO:0000313" key="2">
    <source>
        <dbReference type="Proteomes" id="UP001143910"/>
    </source>
</evidence>
<gene>
    <name evidence="1" type="ORF">NQ176_g3456</name>
</gene>
<dbReference type="EMBL" id="JANJQO010000315">
    <property type="protein sequence ID" value="KAJ2979089.1"/>
    <property type="molecule type" value="Genomic_DNA"/>
</dbReference>
<comment type="caution">
    <text evidence="1">The sequence shown here is derived from an EMBL/GenBank/DDBJ whole genome shotgun (WGS) entry which is preliminary data.</text>
</comment>
<name>A0ACC1NKZ3_9HYPO</name>
<sequence length="673" mass="74059">MVTAISCWGSAPKNVGKLVNPQGLLDMQYVNKLIRLVQVYNEGSSHAMKSPSPCIDIVGIVAIFDWIAKVVALNPGPAAKVMFFICGIYQSFIFQEIGDSEALRQIQRVGVCSSRLGNLLVSDGYQPMALIAITRGLKQLDFPHKGDKHSGCTDQLCLFADDNSTSMTQMHPPRCAAATSSSQDKSCPKTNFPPDELRKHVAKSASEGWINTAWDVSGWEKYVRRGKGFPSAAPLLKQPTGRYVAISHVWSDGTGVGISEAGTVNSCLAAYFASIALRLGCDGLWWDAICIPSGREEKRKAMDRMLDNYTNAAHTVVHDKELANFEWKDDGTPAMAVVLSSWFTRGWTAAELFASGRGKGSVKILFKDPNSPEPLIKDLETQVLAPLGSNGPVASHGYAYNLAHLAASDIIRKVWAKGETSRIQNLPHLMRVLRPRTTSWAKDRLILASLLCLEPKDVNTSRTAVEQTKELLRSLKRLPATYLYHSEVSMAKFGPYSWCPPSVFDLGKSTETMAPYLYGATVASETPDEVYMEDDGVIGGCFDVFTLSETDCEGIQPYGQHPSVLLKIRVALGEPHKCVLVQHPGEYKLRTPHTSVWILAQRVPMLISNQAPPQWLQRKDKHIYLEGLNLRYVGCVVLSQPTSNTGRKQVACLFGMDADQETNGKPMRVIDAI</sequence>